<dbReference type="AlphaFoldDB" id="B3PGV9"/>
<name>B3PGV9_CELJU</name>
<gene>
    <name evidence="1" type="ordered locus">CJA_3554</name>
</gene>
<organism evidence="1 2">
    <name type="scientific">Cellvibrio japonicus (strain Ueda107)</name>
    <name type="common">Pseudomonas fluorescens subsp. cellulosa</name>
    <dbReference type="NCBI Taxonomy" id="498211"/>
    <lineage>
        <taxon>Bacteria</taxon>
        <taxon>Pseudomonadati</taxon>
        <taxon>Pseudomonadota</taxon>
        <taxon>Gammaproteobacteria</taxon>
        <taxon>Cellvibrionales</taxon>
        <taxon>Cellvibrionaceae</taxon>
        <taxon>Cellvibrio</taxon>
    </lineage>
</organism>
<evidence type="ECO:0000313" key="1">
    <source>
        <dbReference type="EMBL" id="ACE85337.1"/>
    </source>
</evidence>
<sequence length="89" mass="9779">MGNKNQKIHRNCLLVSCSPGANGCEEWGRVPGISTAGIDLQQLTRDPGPVWGGGSIHHRFRLTAGCAGYSRPLRYLIGIFCIELRRSTR</sequence>
<dbReference type="Proteomes" id="UP000001036">
    <property type="component" value="Chromosome"/>
</dbReference>
<reference evidence="1 2" key="1">
    <citation type="journal article" date="2008" name="J. Bacteriol.">
        <title>Insights into plant cell wall degradation from the genome sequence of the soil bacterium Cellvibrio japonicus.</title>
        <authorList>
            <person name="Deboy R.T."/>
            <person name="Mongodin E.F."/>
            <person name="Fouts D.E."/>
            <person name="Tailford L.E."/>
            <person name="Khouri H."/>
            <person name="Emerson J.B."/>
            <person name="Mohamoud Y."/>
            <person name="Watkins K."/>
            <person name="Henrissat B."/>
            <person name="Gilbert H.J."/>
            <person name="Nelson K.E."/>
        </authorList>
    </citation>
    <scope>NUCLEOTIDE SEQUENCE [LARGE SCALE GENOMIC DNA]</scope>
    <source>
        <strain evidence="1 2">Ueda107</strain>
    </source>
</reference>
<keyword evidence="2" id="KW-1185">Reference proteome</keyword>
<dbReference type="EMBL" id="CP000934">
    <property type="protein sequence ID" value="ACE85337.1"/>
    <property type="molecule type" value="Genomic_DNA"/>
</dbReference>
<accession>B3PGV9</accession>
<dbReference type="HOGENOM" id="CLU_2449217_0_0_6"/>
<proteinExistence type="predicted"/>
<protein>
    <submittedName>
        <fullName evidence="1">Uncharacterized protein</fullName>
    </submittedName>
</protein>
<dbReference type="STRING" id="498211.CJA_3554"/>
<dbReference type="KEGG" id="cja:CJA_3554"/>
<evidence type="ECO:0000313" key="2">
    <source>
        <dbReference type="Proteomes" id="UP000001036"/>
    </source>
</evidence>